<evidence type="ECO:0000256" key="1">
    <source>
        <dbReference type="SAM" id="SignalP"/>
    </source>
</evidence>
<proteinExistence type="predicted"/>
<reference evidence="4" key="1">
    <citation type="journal article" date="2019" name="Int. J. Syst. Evol. Microbiol.">
        <title>The Global Catalogue of Microorganisms (GCM) 10K type strain sequencing project: providing services to taxonomists for standard genome sequencing and annotation.</title>
        <authorList>
            <consortium name="The Broad Institute Genomics Platform"/>
            <consortium name="The Broad Institute Genome Sequencing Center for Infectious Disease"/>
            <person name="Wu L."/>
            <person name="Ma J."/>
        </authorList>
    </citation>
    <scope>NUCLEOTIDE SEQUENCE [LARGE SCALE GENOMIC DNA]</scope>
    <source>
        <strain evidence="4">KCTC 42473</strain>
    </source>
</reference>
<comment type="caution">
    <text evidence="3">The sequence shown here is derived from an EMBL/GenBank/DDBJ whole genome shotgun (WGS) entry which is preliminary data.</text>
</comment>
<dbReference type="InterPro" id="IPR009739">
    <property type="entry name" value="LprI-like_N"/>
</dbReference>
<protein>
    <submittedName>
        <fullName evidence="3">Lysozyme inhibitor LprI family protein</fullName>
    </submittedName>
</protein>
<feature type="signal peptide" evidence="1">
    <location>
        <begin position="1"/>
        <end position="19"/>
    </location>
</feature>
<dbReference type="EMBL" id="JBHRXY010000029">
    <property type="protein sequence ID" value="MFC3631440.1"/>
    <property type="molecule type" value="Genomic_DNA"/>
</dbReference>
<evidence type="ECO:0000259" key="2">
    <source>
        <dbReference type="Pfam" id="PF07007"/>
    </source>
</evidence>
<dbReference type="Gene3D" id="1.20.1270.180">
    <property type="match status" value="1"/>
</dbReference>
<keyword evidence="1" id="KW-0732">Signal</keyword>
<feature type="chain" id="PRO_5046438026" evidence="1">
    <location>
        <begin position="20"/>
        <end position="112"/>
    </location>
</feature>
<keyword evidence="4" id="KW-1185">Reference proteome</keyword>
<dbReference type="RefSeq" id="WP_377763716.1">
    <property type="nucleotide sequence ID" value="NZ_JBHRXY010000029.1"/>
</dbReference>
<evidence type="ECO:0000313" key="4">
    <source>
        <dbReference type="Proteomes" id="UP001595539"/>
    </source>
</evidence>
<accession>A0ABV7U8V0</accession>
<evidence type="ECO:0000313" key="3">
    <source>
        <dbReference type="EMBL" id="MFC3631440.1"/>
    </source>
</evidence>
<sequence length="112" mass="12634">MKRFLLTVFLSALPINAFAETSDARLNELYGTMRTRLGDDADAKDMLVATQRAWLSFRDDECRFRASAIEGSAAPMVYNACIDDLTEERVEDFQQYLDCQEGDLGCPVPRAE</sequence>
<name>A0ABV7U8V0_9RHOB</name>
<dbReference type="Pfam" id="PF07007">
    <property type="entry name" value="LprI"/>
    <property type="match status" value="1"/>
</dbReference>
<organism evidence="3 4">
    <name type="scientific">Paracoccus angustae</name>
    <dbReference type="NCBI Taxonomy" id="1671480"/>
    <lineage>
        <taxon>Bacteria</taxon>
        <taxon>Pseudomonadati</taxon>
        <taxon>Pseudomonadota</taxon>
        <taxon>Alphaproteobacteria</taxon>
        <taxon>Rhodobacterales</taxon>
        <taxon>Paracoccaceae</taxon>
        <taxon>Paracoccus</taxon>
    </lineage>
</organism>
<feature type="domain" description="Lysozyme inhibitor LprI-like N-terminal" evidence="2">
    <location>
        <begin position="19"/>
        <end position="92"/>
    </location>
</feature>
<dbReference type="Proteomes" id="UP001595539">
    <property type="component" value="Unassembled WGS sequence"/>
</dbReference>
<gene>
    <name evidence="3" type="ORF">ACFOM8_18575</name>
</gene>